<comment type="caution">
    <text evidence="1">The sequence shown here is derived from an EMBL/GenBank/DDBJ whole genome shotgun (WGS) entry which is preliminary data.</text>
</comment>
<dbReference type="EMBL" id="MU865097">
    <property type="protein sequence ID" value="KAK4457776.1"/>
    <property type="molecule type" value="Genomic_DNA"/>
</dbReference>
<name>A0AAV9HFA3_9PEZI</name>
<sequence length="119" mass="13851">VFLKHLEFFSGLVFLTTNRVKAFDPAMKSRIHLALGYGPPDIETRRQLWIKYLTPIPPESIRMDVDEDIDELLAERLNGREIAYAVHTARTIARHKGEPLMLDHLRIVVEVRNEFDRSL</sequence>
<gene>
    <name evidence="1" type="ORF">QBC42DRAFT_144649</name>
</gene>
<accession>A0AAV9HFA3</accession>
<feature type="non-terminal residue" evidence="1">
    <location>
        <position position="1"/>
    </location>
</feature>
<keyword evidence="2" id="KW-1185">Reference proteome</keyword>
<dbReference type="Proteomes" id="UP001321749">
    <property type="component" value="Unassembled WGS sequence"/>
</dbReference>
<protein>
    <recommendedName>
        <fullName evidence="3">AAA family ATPase</fullName>
    </recommendedName>
</protein>
<organism evidence="1 2">
    <name type="scientific">Cladorrhinum samala</name>
    <dbReference type="NCBI Taxonomy" id="585594"/>
    <lineage>
        <taxon>Eukaryota</taxon>
        <taxon>Fungi</taxon>
        <taxon>Dikarya</taxon>
        <taxon>Ascomycota</taxon>
        <taxon>Pezizomycotina</taxon>
        <taxon>Sordariomycetes</taxon>
        <taxon>Sordariomycetidae</taxon>
        <taxon>Sordariales</taxon>
        <taxon>Podosporaceae</taxon>
        <taxon>Cladorrhinum</taxon>
    </lineage>
</organism>
<feature type="non-terminal residue" evidence="1">
    <location>
        <position position="119"/>
    </location>
</feature>
<evidence type="ECO:0000313" key="2">
    <source>
        <dbReference type="Proteomes" id="UP001321749"/>
    </source>
</evidence>
<proteinExistence type="predicted"/>
<dbReference type="Gene3D" id="3.40.50.300">
    <property type="entry name" value="P-loop containing nucleotide triphosphate hydrolases"/>
    <property type="match status" value="1"/>
</dbReference>
<dbReference type="InterPro" id="IPR027417">
    <property type="entry name" value="P-loop_NTPase"/>
</dbReference>
<reference evidence="1" key="2">
    <citation type="submission" date="2023-06" db="EMBL/GenBank/DDBJ databases">
        <authorList>
            <consortium name="Lawrence Berkeley National Laboratory"/>
            <person name="Mondo S.J."/>
            <person name="Hensen N."/>
            <person name="Bonometti L."/>
            <person name="Westerberg I."/>
            <person name="Brannstrom I.O."/>
            <person name="Guillou S."/>
            <person name="Cros-Aarteil S."/>
            <person name="Calhoun S."/>
            <person name="Haridas S."/>
            <person name="Kuo A."/>
            <person name="Pangilinan J."/>
            <person name="Riley R."/>
            <person name="Labutti K."/>
            <person name="Andreopoulos B."/>
            <person name="Lipzen A."/>
            <person name="Chen C."/>
            <person name="Yanf M."/>
            <person name="Daum C."/>
            <person name="Ng V."/>
            <person name="Clum A."/>
            <person name="Steindorff A."/>
            <person name="Ohm R."/>
            <person name="Martin F."/>
            <person name="Silar P."/>
            <person name="Natvig D."/>
            <person name="Lalanne C."/>
            <person name="Gautier V."/>
            <person name="Ament-Velasquez S.L."/>
            <person name="Kruys A."/>
            <person name="Hutchinson M.I."/>
            <person name="Powell A.J."/>
            <person name="Barry K."/>
            <person name="Miller A.N."/>
            <person name="Grigoriev I.V."/>
            <person name="Debuchy R."/>
            <person name="Gladieux P."/>
            <person name="Thoren M.H."/>
            <person name="Johannesson H."/>
        </authorList>
    </citation>
    <scope>NUCLEOTIDE SEQUENCE</scope>
    <source>
        <strain evidence="1">PSN324</strain>
    </source>
</reference>
<evidence type="ECO:0008006" key="3">
    <source>
        <dbReference type="Google" id="ProtNLM"/>
    </source>
</evidence>
<dbReference type="PANTHER" id="PTHR46411:SF3">
    <property type="entry name" value="AAA+ ATPASE DOMAIN-CONTAINING PROTEIN"/>
    <property type="match status" value="1"/>
</dbReference>
<evidence type="ECO:0000313" key="1">
    <source>
        <dbReference type="EMBL" id="KAK4457776.1"/>
    </source>
</evidence>
<dbReference type="SUPFAM" id="SSF52540">
    <property type="entry name" value="P-loop containing nucleoside triphosphate hydrolases"/>
    <property type="match status" value="1"/>
</dbReference>
<dbReference type="AlphaFoldDB" id="A0AAV9HFA3"/>
<reference evidence="1" key="1">
    <citation type="journal article" date="2023" name="Mol. Phylogenet. Evol.">
        <title>Genome-scale phylogeny and comparative genomics of the fungal order Sordariales.</title>
        <authorList>
            <person name="Hensen N."/>
            <person name="Bonometti L."/>
            <person name="Westerberg I."/>
            <person name="Brannstrom I.O."/>
            <person name="Guillou S."/>
            <person name="Cros-Aarteil S."/>
            <person name="Calhoun S."/>
            <person name="Haridas S."/>
            <person name="Kuo A."/>
            <person name="Mondo S."/>
            <person name="Pangilinan J."/>
            <person name="Riley R."/>
            <person name="LaButti K."/>
            <person name="Andreopoulos B."/>
            <person name="Lipzen A."/>
            <person name="Chen C."/>
            <person name="Yan M."/>
            <person name="Daum C."/>
            <person name="Ng V."/>
            <person name="Clum A."/>
            <person name="Steindorff A."/>
            <person name="Ohm R.A."/>
            <person name="Martin F."/>
            <person name="Silar P."/>
            <person name="Natvig D.O."/>
            <person name="Lalanne C."/>
            <person name="Gautier V."/>
            <person name="Ament-Velasquez S.L."/>
            <person name="Kruys A."/>
            <person name="Hutchinson M.I."/>
            <person name="Powell A.J."/>
            <person name="Barry K."/>
            <person name="Miller A.N."/>
            <person name="Grigoriev I.V."/>
            <person name="Debuchy R."/>
            <person name="Gladieux P."/>
            <person name="Hiltunen Thoren M."/>
            <person name="Johannesson H."/>
        </authorList>
    </citation>
    <scope>NUCLEOTIDE SEQUENCE</scope>
    <source>
        <strain evidence="1">PSN324</strain>
    </source>
</reference>
<dbReference type="PANTHER" id="PTHR46411">
    <property type="entry name" value="FAMILY ATPASE, PUTATIVE-RELATED"/>
    <property type="match status" value="1"/>
</dbReference>